<protein>
    <submittedName>
        <fullName evidence="2">Uncharacterized protein</fullName>
    </submittedName>
</protein>
<name>A0A238BRH5_9BILA</name>
<dbReference type="EMBL" id="KZ270037">
    <property type="protein sequence ID" value="OZC07270.1"/>
    <property type="molecule type" value="Genomic_DNA"/>
</dbReference>
<organism evidence="2 3">
    <name type="scientific">Onchocerca flexuosa</name>
    <dbReference type="NCBI Taxonomy" id="387005"/>
    <lineage>
        <taxon>Eukaryota</taxon>
        <taxon>Metazoa</taxon>
        <taxon>Ecdysozoa</taxon>
        <taxon>Nematoda</taxon>
        <taxon>Chromadorea</taxon>
        <taxon>Rhabditida</taxon>
        <taxon>Spirurina</taxon>
        <taxon>Spiruromorpha</taxon>
        <taxon>Filarioidea</taxon>
        <taxon>Onchocercidae</taxon>
        <taxon>Onchocerca</taxon>
    </lineage>
</organism>
<keyword evidence="1" id="KW-0472">Membrane</keyword>
<keyword evidence="1" id="KW-0812">Transmembrane</keyword>
<evidence type="ECO:0000313" key="3">
    <source>
        <dbReference type="Proteomes" id="UP000242913"/>
    </source>
</evidence>
<keyword evidence="1" id="KW-1133">Transmembrane helix</keyword>
<evidence type="ECO:0000313" key="2">
    <source>
        <dbReference type="EMBL" id="OZC07270.1"/>
    </source>
</evidence>
<gene>
    <name evidence="2" type="ORF">X798_05749</name>
</gene>
<sequence>MEFDRMCAFVPLFPHKNSFYLHSKNYSVKCIIFVPYIICILVEIWKRHNISLSTPVPLILFDERL</sequence>
<evidence type="ECO:0000256" key="1">
    <source>
        <dbReference type="SAM" id="Phobius"/>
    </source>
</evidence>
<dbReference type="Proteomes" id="UP000242913">
    <property type="component" value="Unassembled WGS sequence"/>
</dbReference>
<accession>A0A238BRH5</accession>
<reference evidence="2 3" key="1">
    <citation type="submission" date="2015-12" db="EMBL/GenBank/DDBJ databases">
        <title>Draft genome of the nematode, Onchocerca flexuosa.</title>
        <authorList>
            <person name="Mitreva M."/>
        </authorList>
    </citation>
    <scope>NUCLEOTIDE SEQUENCE [LARGE SCALE GENOMIC DNA]</scope>
    <source>
        <strain evidence="2">Red Deer</strain>
    </source>
</reference>
<proteinExistence type="predicted"/>
<feature type="transmembrane region" description="Helical" evidence="1">
    <location>
        <begin position="26"/>
        <end position="45"/>
    </location>
</feature>
<dbReference type="AlphaFoldDB" id="A0A238BRH5"/>
<keyword evidence="3" id="KW-1185">Reference proteome</keyword>